<proteinExistence type="predicted"/>
<organism evidence="2 3">
    <name type="scientific">Butyrivibrio proteoclasticus</name>
    <dbReference type="NCBI Taxonomy" id="43305"/>
    <lineage>
        <taxon>Bacteria</taxon>
        <taxon>Bacillati</taxon>
        <taxon>Bacillota</taxon>
        <taxon>Clostridia</taxon>
        <taxon>Lachnospirales</taxon>
        <taxon>Lachnospiraceae</taxon>
        <taxon>Butyrivibrio</taxon>
    </lineage>
</organism>
<feature type="transmembrane region" description="Helical" evidence="1">
    <location>
        <begin position="368"/>
        <end position="387"/>
    </location>
</feature>
<keyword evidence="1" id="KW-1133">Transmembrane helix</keyword>
<reference evidence="3" key="1">
    <citation type="submission" date="2016-10" db="EMBL/GenBank/DDBJ databases">
        <authorList>
            <person name="Varghese N."/>
            <person name="Submissions S."/>
        </authorList>
    </citation>
    <scope>NUCLEOTIDE SEQUENCE [LARGE SCALE GENOMIC DNA]</scope>
    <source>
        <strain evidence="3">P18</strain>
    </source>
</reference>
<feature type="transmembrane region" description="Helical" evidence="1">
    <location>
        <begin position="214"/>
        <end position="234"/>
    </location>
</feature>
<name>A0A1I5PQC3_9FIRM</name>
<evidence type="ECO:0000256" key="1">
    <source>
        <dbReference type="SAM" id="Phobius"/>
    </source>
</evidence>
<dbReference type="EMBL" id="FOXO01000001">
    <property type="protein sequence ID" value="SFP36233.1"/>
    <property type="molecule type" value="Genomic_DNA"/>
</dbReference>
<sequence length="393" mass="44760">MQKIKKLLVCIMVTIAVTAIVLIVYSKVNGKVGISLEPASKNAQEMILDSVPFHQVFTLENVKGIGLYLYKKDETQEGKVYISIGDEDTKEVLLEREIPVSEIPDKLSDPIYIMSESGHIEYCDNYYFEIYTDSTGEVYTYTAQTSNESIGALTYGEISYNRVIAFEVLSRNVHFGFIVFLLVICCIFSFLIYKVFEASARKVRRRVRSKKGNFAKDVLFLITVITVLLATGIIDENSFYRKLKVVDMDNSLFEDGITLGEHSSYQLTFEVEKENLHDIYIEMDNYSDDTAVFVASIQDGHEEVFKSVQSDALNYEDDKHYIWDVSDLDLEEGAEYDLFFFTGYIEEDQLTPIITGVSFGYGKTGISIAKVLFAVILCAGWLGYSWWKRTKLV</sequence>
<dbReference type="Proteomes" id="UP000182624">
    <property type="component" value="Unassembled WGS sequence"/>
</dbReference>
<dbReference type="AlphaFoldDB" id="A0A1I5PQC3"/>
<keyword evidence="1" id="KW-0472">Membrane</keyword>
<evidence type="ECO:0000313" key="2">
    <source>
        <dbReference type="EMBL" id="SFP36233.1"/>
    </source>
</evidence>
<evidence type="ECO:0000313" key="3">
    <source>
        <dbReference type="Proteomes" id="UP000182624"/>
    </source>
</evidence>
<protein>
    <submittedName>
        <fullName evidence="2">Uncharacterized protein</fullName>
    </submittedName>
</protein>
<feature type="transmembrane region" description="Helical" evidence="1">
    <location>
        <begin position="7"/>
        <end position="25"/>
    </location>
</feature>
<feature type="transmembrane region" description="Helical" evidence="1">
    <location>
        <begin position="173"/>
        <end position="193"/>
    </location>
</feature>
<gene>
    <name evidence="2" type="ORF">SAMN04487928_101101</name>
</gene>
<keyword evidence="1" id="KW-0812">Transmembrane</keyword>
<dbReference type="RefSeq" id="WP_074882829.1">
    <property type="nucleotide sequence ID" value="NZ_FOXO01000001.1"/>
</dbReference>
<keyword evidence="3" id="KW-1185">Reference proteome</keyword>
<accession>A0A1I5PQC3</accession>